<dbReference type="GO" id="GO:0015937">
    <property type="term" value="P:coenzyme A biosynthetic process"/>
    <property type="evidence" value="ECO:0007669"/>
    <property type="project" value="UniProtKB-UniRule"/>
</dbReference>
<keyword evidence="3 9" id="KW-0548">Nucleotidyltransferase</keyword>
<dbReference type="Gene3D" id="3.40.50.620">
    <property type="entry name" value="HUPs"/>
    <property type="match status" value="1"/>
</dbReference>
<dbReference type="UniPathway" id="UPA00241">
    <property type="reaction ID" value="UER00355"/>
</dbReference>
<comment type="similarity">
    <text evidence="9">Belongs to the bacterial CoaD family.</text>
</comment>
<comment type="pathway">
    <text evidence="9">Cofactor biosynthesis; coenzyme A biosynthesis; CoA from (R)-pantothenate: step 4/5.</text>
</comment>
<evidence type="ECO:0000256" key="1">
    <source>
        <dbReference type="ARBA" id="ARBA00022490"/>
    </source>
</evidence>
<dbReference type="InterPro" id="IPR001980">
    <property type="entry name" value="PPAT"/>
</dbReference>
<dbReference type="Pfam" id="PF01467">
    <property type="entry name" value="CTP_transf_like"/>
    <property type="match status" value="1"/>
</dbReference>
<proteinExistence type="inferred from homology"/>
<dbReference type="EC" id="2.7.7.3" evidence="9"/>
<evidence type="ECO:0000259" key="10">
    <source>
        <dbReference type="Pfam" id="PF01467"/>
    </source>
</evidence>
<keyword evidence="12" id="KW-1185">Reference proteome</keyword>
<feature type="binding site" evidence="9">
    <location>
        <begin position="91"/>
        <end position="93"/>
    </location>
    <ligand>
        <name>ATP</name>
        <dbReference type="ChEBI" id="CHEBI:30616"/>
    </ligand>
</feature>
<dbReference type="eggNOG" id="COG0669">
    <property type="taxonomic scope" value="Bacteria"/>
</dbReference>
<evidence type="ECO:0000256" key="5">
    <source>
        <dbReference type="ARBA" id="ARBA00022840"/>
    </source>
</evidence>
<comment type="subunit">
    <text evidence="9">Homohexamer.</text>
</comment>
<dbReference type="NCBIfam" id="TIGR00125">
    <property type="entry name" value="cyt_tran_rel"/>
    <property type="match status" value="1"/>
</dbReference>
<sequence>MREQATLAVCAGSFDPVTPGHLDVIIRAAGLFDRVIALVAVNPAKEGRHPIPRRVAMLREELSHPRVTVDSWDGLLVDYCRKVGADVLVRGVRTHADVAQELSMAEMNLAVAGVRTVFLPTSPGLGHVSSTLVTELGDSDGGAAAPA</sequence>
<dbReference type="RefSeq" id="WP_081900741.1">
    <property type="nucleotide sequence ID" value="NZ_JOEF01000033.1"/>
</dbReference>
<dbReference type="HAMAP" id="MF_00151">
    <property type="entry name" value="PPAT_bact"/>
    <property type="match status" value="1"/>
</dbReference>
<dbReference type="NCBIfam" id="TIGR01510">
    <property type="entry name" value="coaD_prev_kdtB"/>
    <property type="match status" value="1"/>
</dbReference>
<dbReference type="EMBL" id="LT629701">
    <property type="protein sequence ID" value="SDM52813.1"/>
    <property type="molecule type" value="Genomic_DNA"/>
</dbReference>
<dbReference type="GO" id="GO:0005524">
    <property type="term" value="F:ATP binding"/>
    <property type="evidence" value="ECO:0007669"/>
    <property type="project" value="UniProtKB-KW"/>
</dbReference>
<evidence type="ECO:0000256" key="3">
    <source>
        <dbReference type="ARBA" id="ARBA00022695"/>
    </source>
</evidence>
<feature type="site" description="Transition state stabilizer" evidence="9">
    <location>
        <position position="21"/>
    </location>
</feature>
<dbReference type="OrthoDB" id="4193122at2"/>
<dbReference type="SUPFAM" id="SSF52374">
    <property type="entry name" value="Nucleotidylyl transferase"/>
    <property type="match status" value="1"/>
</dbReference>
<evidence type="ECO:0000256" key="8">
    <source>
        <dbReference type="ARBA" id="ARBA00029346"/>
    </source>
</evidence>
<evidence type="ECO:0000256" key="4">
    <source>
        <dbReference type="ARBA" id="ARBA00022741"/>
    </source>
</evidence>
<feature type="binding site" evidence="9">
    <location>
        <position position="45"/>
    </location>
    <ligand>
        <name>substrate</name>
    </ligand>
</feature>
<dbReference type="GO" id="GO:0005737">
    <property type="term" value="C:cytoplasm"/>
    <property type="evidence" value="ECO:0007669"/>
    <property type="project" value="UniProtKB-SubCell"/>
</dbReference>
<gene>
    <name evidence="9" type="primary">coaD</name>
    <name evidence="11" type="ORF">SAMN04489726_2072</name>
</gene>
<comment type="function">
    <text evidence="9">Reversibly transfers an adenylyl group from ATP to 4'-phosphopantetheine, yielding dephospho-CoA (dPCoA) and pyrophosphate.</text>
</comment>
<feature type="binding site" evidence="9">
    <location>
        <position position="101"/>
    </location>
    <ligand>
        <name>ATP</name>
        <dbReference type="ChEBI" id="CHEBI:30616"/>
    </ligand>
</feature>
<keyword evidence="7 9" id="KW-0173">Coenzyme A biosynthesis</keyword>
<dbReference type="InterPro" id="IPR014729">
    <property type="entry name" value="Rossmann-like_a/b/a_fold"/>
</dbReference>
<comment type="cofactor">
    <cofactor evidence="9">
        <name>Mg(2+)</name>
        <dbReference type="ChEBI" id="CHEBI:18420"/>
    </cofactor>
</comment>
<keyword evidence="6 9" id="KW-0460">Magnesium</keyword>
<keyword evidence="4 9" id="KW-0547">Nucleotide-binding</keyword>
<name>A0A1G9TZ04_ALLAB</name>
<keyword evidence="1 9" id="KW-0963">Cytoplasm</keyword>
<evidence type="ECO:0000313" key="12">
    <source>
        <dbReference type="Proteomes" id="UP000183376"/>
    </source>
</evidence>
<keyword evidence="2 9" id="KW-0808">Transferase</keyword>
<dbReference type="InterPro" id="IPR004821">
    <property type="entry name" value="Cyt_trans-like"/>
</dbReference>
<evidence type="ECO:0000256" key="9">
    <source>
        <dbReference type="HAMAP-Rule" id="MF_00151"/>
    </source>
</evidence>
<feature type="binding site" evidence="9">
    <location>
        <position position="76"/>
    </location>
    <ligand>
        <name>substrate</name>
    </ligand>
</feature>
<dbReference type="GO" id="GO:0004595">
    <property type="term" value="F:pantetheine-phosphate adenylyltransferase activity"/>
    <property type="evidence" value="ECO:0007669"/>
    <property type="project" value="UniProtKB-UniRule"/>
</dbReference>
<feature type="domain" description="Cytidyltransferase-like" evidence="10">
    <location>
        <begin position="10"/>
        <end position="134"/>
    </location>
</feature>
<comment type="subcellular location">
    <subcellularLocation>
        <location evidence="9">Cytoplasm</location>
    </subcellularLocation>
</comment>
<feature type="binding site" evidence="9">
    <location>
        <position position="13"/>
    </location>
    <ligand>
        <name>substrate</name>
    </ligand>
</feature>
<feature type="binding site" evidence="9">
    <location>
        <begin position="13"/>
        <end position="14"/>
    </location>
    <ligand>
        <name>ATP</name>
        <dbReference type="ChEBI" id="CHEBI:30616"/>
    </ligand>
</feature>
<feature type="binding site" evidence="9">
    <location>
        <position position="21"/>
    </location>
    <ligand>
        <name>ATP</name>
        <dbReference type="ChEBI" id="CHEBI:30616"/>
    </ligand>
</feature>
<feature type="binding site" evidence="9">
    <location>
        <begin position="125"/>
        <end position="131"/>
    </location>
    <ligand>
        <name>ATP</name>
        <dbReference type="ChEBI" id="CHEBI:30616"/>
    </ligand>
</feature>
<keyword evidence="5 9" id="KW-0067">ATP-binding</keyword>
<dbReference type="STRING" id="211114.SAMN04489726_2072"/>
<evidence type="ECO:0000256" key="6">
    <source>
        <dbReference type="ARBA" id="ARBA00022842"/>
    </source>
</evidence>
<dbReference type="PRINTS" id="PR01020">
    <property type="entry name" value="LPSBIOSNTHSS"/>
</dbReference>
<dbReference type="AlphaFoldDB" id="A0A1G9TZ04"/>
<accession>A0A1G9TZ04</accession>
<reference evidence="11 12" key="1">
    <citation type="submission" date="2016-10" db="EMBL/GenBank/DDBJ databases">
        <authorList>
            <person name="de Groot N.N."/>
        </authorList>
    </citation>
    <scope>NUCLEOTIDE SEQUENCE [LARGE SCALE GENOMIC DNA]</scope>
    <source>
        <strain evidence="11 12">DSM 44149</strain>
    </source>
</reference>
<evidence type="ECO:0000313" key="11">
    <source>
        <dbReference type="EMBL" id="SDM52813.1"/>
    </source>
</evidence>
<dbReference type="PANTHER" id="PTHR21342:SF1">
    <property type="entry name" value="PHOSPHOPANTETHEINE ADENYLYLTRANSFERASE"/>
    <property type="match status" value="1"/>
</dbReference>
<dbReference type="Proteomes" id="UP000183376">
    <property type="component" value="Chromosome I"/>
</dbReference>
<evidence type="ECO:0000256" key="2">
    <source>
        <dbReference type="ARBA" id="ARBA00022679"/>
    </source>
</evidence>
<protein>
    <recommendedName>
        <fullName evidence="9">Phosphopantetheine adenylyltransferase</fullName>
        <ecNumber evidence="9">2.7.7.3</ecNumber>
    </recommendedName>
    <alternativeName>
        <fullName evidence="9">Dephospho-CoA pyrophosphorylase</fullName>
    </alternativeName>
    <alternativeName>
        <fullName evidence="9">Pantetheine-phosphate adenylyltransferase</fullName>
        <shortName evidence="9">PPAT</shortName>
    </alternativeName>
</protein>
<feature type="binding site" evidence="9">
    <location>
        <position position="90"/>
    </location>
    <ligand>
        <name>substrate</name>
    </ligand>
</feature>
<comment type="catalytic activity">
    <reaction evidence="8 9">
        <text>(R)-4'-phosphopantetheine + ATP + H(+) = 3'-dephospho-CoA + diphosphate</text>
        <dbReference type="Rhea" id="RHEA:19801"/>
        <dbReference type="ChEBI" id="CHEBI:15378"/>
        <dbReference type="ChEBI" id="CHEBI:30616"/>
        <dbReference type="ChEBI" id="CHEBI:33019"/>
        <dbReference type="ChEBI" id="CHEBI:57328"/>
        <dbReference type="ChEBI" id="CHEBI:61723"/>
        <dbReference type="EC" id="2.7.7.3"/>
    </reaction>
</comment>
<dbReference type="PANTHER" id="PTHR21342">
    <property type="entry name" value="PHOSPHOPANTETHEINE ADENYLYLTRANSFERASE"/>
    <property type="match status" value="1"/>
</dbReference>
<organism evidence="11 12">
    <name type="scientific">Allokutzneria albata</name>
    <name type="common">Kibdelosporangium albatum</name>
    <dbReference type="NCBI Taxonomy" id="211114"/>
    <lineage>
        <taxon>Bacteria</taxon>
        <taxon>Bacillati</taxon>
        <taxon>Actinomycetota</taxon>
        <taxon>Actinomycetes</taxon>
        <taxon>Pseudonocardiales</taxon>
        <taxon>Pseudonocardiaceae</taxon>
        <taxon>Allokutzneria</taxon>
    </lineage>
</organism>
<evidence type="ECO:0000256" key="7">
    <source>
        <dbReference type="ARBA" id="ARBA00022993"/>
    </source>
</evidence>